<evidence type="ECO:0000313" key="2">
    <source>
        <dbReference type="EMBL" id="TMS32599.1"/>
    </source>
</evidence>
<evidence type="ECO:0000256" key="1">
    <source>
        <dbReference type="SAM" id="Phobius"/>
    </source>
</evidence>
<reference evidence="2 3" key="2">
    <citation type="journal article" date="2019" name="G3 (Bethesda)">
        <title>Hybrid Assembly of the Genome of the Entomopathogenic Nematode Steinernema carpocapsae Identifies the X-Chromosome.</title>
        <authorList>
            <person name="Serra L."/>
            <person name="Macchietto M."/>
            <person name="Macias-Munoz A."/>
            <person name="McGill C.J."/>
            <person name="Rodriguez I.M."/>
            <person name="Rodriguez B."/>
            <person name="Murad R."/>
            <person name="Mortazavi A."/>
        </authorList>
    </citation>
    <scope>NUCLEOTIDE SEQUENCE [LARGE SCALE GENOMIC DNA]</scope>
    <source>
        <strain evidence="2 3">ALL</strain>
    </source>
</reference>
<dbReference type="Proteomes" id="UP000298663">
    <property type="component" value="Chromosome X"/>
</dbReference>
<protein>
    <submittedName>
        <fullName evidence="2">Uncharacterized protein</fullName>
    </submittedName>
</protein>
<dbReference type="AlphaFoldDB" id="A0A4U8UJH2"/>
<dbReference type="EMBL" id="AZBU02000001">
    <property type="protein sequence ID" value="TMS32599.1"/>
    <property type="molecule type" value="Genomic_DNA"/>
</dbReference>
<keyword evidence="3" id="KW-1185">Reference proteome</keyword>
<name>A0A4U8UJH2_STECR</name>
<sequence length="207" mass="23569">MTLSNSNIFTLAAFTERNAPEMEEQHTLVEVRNGPIRGVDQAKHKALKNFFYAMCGFVLFVSVLTFITVRNIAWHEHTALEDAKINATNASRYHHLLTVAELDLIITKKDRLKFQACGQAMKDIIDEVCTLDGIKWSYPCYEDNPYLGPLNNDNHMRAVHICCHKSCSRAQIKLNFCCAHQKCFKECYGALEHFDVEGILAGEDIEQ</sequence>
<keyword evidence="1" id="KW-0472">Membrane</keyword>
<dbReference type="EMBL" id="CM016762">
    <property type="protein sequence ID" value="TMS32599.1"/>
    <property type="molecule type" value="Genomic_DNA"/>
</dbReference>
<gene>
    <name evidence="2" type="ORF">L596_000418</name>
</gene>
<evidence type="ECO:0000313" key="3">
    <source>
        <dbReference type="Proteomes" id="UP000298663"/>
    </source>
</evidence>
<comment type="caution">
    <text evidence="2">The sequence shown here is derived from an EMBL/GenBank/DDBJ whole genome shotgun (WGS) entry which is preliminary data.</text>
</comment>
<keyword evidence="1" id="KW-1133">Transmembrane helix</keyword>
<keyword evidence="1" id="KW-0812">Transmembrane</keyword>
<accession>A0A4U8UJH2</accession>
<proteinExistence type="predicted"/>
<reference evidence="2 3" key="1">
    <citation type="journal article" date="2015" name="Genome Biol.">
        <title>Comparative genomics of Steinernema reveals deeply conserved gene regulatory networks.</title>
        <authorList>
            <person name="Dillman A.R."/>
            <person name="Macchietto M."/>
            <person name="Porter C.F."/>
            <person name="Rogers A."/>
            <person name="Williams B."/>
            <person name="Antoshechkin I."/>
            <person name="Lee M.M."/>
            <person name="Goodwin Z."/>
            <person name="Lu X."/>
            <person name="Lewis E.E."/>
            <person name="Goodrich-Blair H."/>
            <person name="Stock S.P."/>
            <person name="Adams B.J."/>
            <person name="Sternberg P.W."/>
            <person name="Mortazavi A."/>
        </authorList>
    </citation>
    <scope>NUCLEOTIDE SEQUENCE [LARGE SCALE GENOMIC DNA]</scope>
    <source>
        <strain evidence="2 3">ALL</strain>
    </source>
</reference>
<organism evidence="2 3">
    <name type="scientific">Steinernema carpocapsae</name>
    <name type="common">Entomopathogenic nematode</name>
    <dbReference type="NCBI Taxonomy" id="34508"/>
    <lineage>
        <taxon>Eukaryota</taxon>
        <taxon>Metazoa</taxon>
        <taxon>Ecdysozoa</taxon>
        <taxon>Nematoda</taxon>
        <taxon>Chromadorea</taxon>
        <taxon>Rhabditida</taxon>
        <taxon>Tylenchina</taxon>
        <taxon>Panagrolaimomorpha</taxon>
        <taxon>Strongyloidoidea</taxon>
        <taxon>Steinernematidae</taxon>
        <taxon>Steinernema</taxon>
    </lineage>
</organism>
<feature type="transmembrane region" description="Helical" evidence="1">
    <location>
        <begin position="50"/>
        <end position="69"/>
    </location>
</feature>